<dbReference type="AlphaFoldDB" id="A0ABD5V342"/>
<organism evidence="2 3">
    <name type="scientific">Halalkalicoccus tibetensis</name>
    <dbReference type="NCBI Taxonomy" id="175632"/>
    <lineage>
        <taxon>Archaea</taxon>
        <taxon>Methanobacteriati</taxon>
        <taxon>Methanobacteriota</taxon>
        <taxon>Stenosarchaea group</taxon>
        <taxon>Halobacteria</taxon>
        <taxon>Halobacteriales</taxon>
        <taxon>Halococcaceae</taxon>
        <taxon>Halalkalicoccus</taxon>
    </lineage>
</organism>
<proteinExistence type="predicted"/>
<sequence length="121" mass="13819">MTQEPTTQSNIFEGIGVVVALLSICASHYQMKTKQESTERQIRELQKKRLQPEYEERVEIIDNSIAKASQNIECLTGKGFTGNIDTIFELENIEPYHQNISKKITQNLLIAWVNIENYSGS</sequence>
<keyword evidence="1" id="KW-0812">Transmembrane</keyword>
<reference evidence="2 3" key="1">
    <citation type="journal article" date="2019" name="Int. J. Syst. Evol. Microbiol.">
        <title>The Global Catalogue of Microorganisms (GCM) 10K type strain sequencing project: providing services to taxonomists for standard genome sequencing and annotation.</title>
        <authorList>
            <consortium name="The Broad Institute Genomics Platform"/>
            <consortium name="The Broad Institute Genome Sequencing Center for Infectious Disease"/>
            <person name="Wu L."/>
            <person name="Ma J."/>
        </authorList>
    </citation>
    <scope>NUCLEOTIDE SEQUENCE [LARGE SCALE GENOMIC DNA]</scope>
    <source>
        <strain evidence="2 3">CGMCC 1.3240</strain>
    </source>
</reference>
<gene>
    <name evidence="2" type="ORF">ACFQGH_12425</name>
</gene>
<keyword evidence="1" id="KW-0472">Membrane</keyword>
<name>A0ABD5V342_9EURY</name>
<feature type="transmembrane region" description="Helical" evidence="1">
    <location>
        <begin position="12"/>
        <end position="31"/>
    </location>
</feature>
<keyword evidence="1" id="KW-1133">Transmembrane helix</keyword>
<accession>A0ABD5V342</accession>
<keyword evidence="3" id="KW-1185">Reference proteome</keyword>
<dbReference type="EMBL" id="JBHSXQ010000003">
    <property type="protein sequence ID" value="MFC6905998.1"/>
    <property type="molecule type" value="Genomic_DNA"/>
</dbReference>
<evidence type="ECO:0000256" key="1">
    <source>
        <dbReference type="SAM" id="Phobius"/>
    </source>
</evidence>
<evidence type="ECO:0008006" key="4">
    <source>
        <dbReference type="Google" id="ProtNLM"/>
    </source>
</evidence>
<dbReference type="Proteomes" id="UP001596312">
    <property type="component" value="Unassembled WGS sequence"/>
</dbReference>
<evidence type="ECO:0000313" key="3">
    <source>
        <dbReference type="Proteomes" id="UP001596312"/>
    </source>
</evidence>
<comment type="caution">
    <text evidence="2">The sequence shown here is derived from an EMBL/GenBank/DDBJ whole genome shotgun (WGS) entry which is preliminary data.</text>
</comment>
<dbReference type="RefSeq" id="WP_340604528.1">
    <property type="nucleotide sequence ID" value="NZ_JBBMXV010000003.1"/>
</dbReference>
<evidence type="ECO:0000313" key="2">
    <source>
        <dbReference type="EMBL" id="MFC6905998.1"/>
    </source>
</evidence>
<protein>
    <recommendedName>
        <fullName evidence="4">Phage protein</fullName>
    </recommendedName>
</protein>